<accession>A0ABV0J434</accession>
<evidence type="ECO:0000313" key="2">
    <source>
        <dbReference type="EMBL" id="MEP0815781.1"/>
    </source>
</evidence>
<dbReference type="PANTHER" id="PTHR30383">
    <property type="entry name" value="THIOESTERASE 1/PROTEASE 1/LYSOPHOSPHOLIPASE L1"/>
    <property type="match status" value="1"/>
</dbReference>
<proteinExistence type="predicted"/>
<keyword evidence="3" id="KW-1185">Reference proteome</keyword>
<gene>
    <name evidence="2" type="ORF">NC998_01580</name>
</gene>
<dbReference type="SUPFAM" id="SSF52266">
    <property type="entry name" value="SGNH hydrolase"/>
    <property type="match status" value="1"/>
</dbReference>
<dbReference type="InterPro" id="IPR013830">
    <property type="entry name" value="SGNH_hydro"/>
</dbReference>
<dbReference type="InterPro" id="IPR036514">
    <property type="entry name" value="SGNH_hydro_sf"/>
</dbReference>
<dbReference type="Pfam" id="PF13472">
    <property type="entry name" value="Lipase_GDSL_2"/>
    <property type="match status" value="1"/>
</dbReference>
<organism evidence="2 3">
    <name type="scientific">Trichocoleus desertorum GB2-A4</name>
    <dbReference type="NCBI Taxonomy" id="2933944"/>
    <lineage>
        <taxon>Bacteria</taxon>
        <taxon>Bacillati</taxon>
        <taxon>Cyanobacteriota</taxon>
        <taxon>Cyanophyceae</taxon>
        <taxon>Leptolyngbyales</taxon>
        <taxon>Trichocoleusaceae</taxon>
        <taxon>Trichocoleus</taxon>
    </lineage>
</organism>
<sequence length="204" mass="22598">MADQADIRICFVGDSFVNGTGDPECLGWTGRICAAASHNNYNVTYYNLGIRRETSADIRDRWQQEVERRLPASCDRRVVFSFGVNDTTIENGKPRVDPSDSIKNARQILTEARRSLPVLMVGPPPIADAEQNQRIIDLSGQLGALCQGLEVPFLEIAGPLRNSEVWISEAIVNDGAHPRAAGYAELAELVQSWSAWRGWFPDRG</sequence>
<evidence type="ECO:0000259" key="1">
    <source>
        <dbReference type="Pfam" id="PF13472"/>
    </source>
</evidence>
<feature type="domain" description="SGNH hydrolase-type esterase" evidence="1">
    <location>
        <begin position="11"/>
        <end position="184"/>
    </location>
</feature>
<name>A0ABV0J434_9CYAN</name>
<reference evidence="2 3" key="1">
    <citation type="submission" date="2022-04" db="EMBL/GenBank/DDBJ databases">
        <title>Positive selection, recombination, and allopatry shape intraspecific diversity of widespread and dominant cyanobacteria.</title>
        <authorList>
            <person name="Wei J."/>
            <person name="Shu W."/>
            <person name="Hu C."/>
        </authorList>
    </citation>
    <scope>NUCLEOTIDE SEQUENCE [LARGE SCALE GENOMIC DNA]</scope>
    <source>
        <strain evidence="2 3">GB2-A4</strain>
    </source>
</reference>
<dbReference type="RefSeq" id="WP_190431320.1">
    <property type="nucleotide sequence ID" value="NZ_JAMPKM010000001.1"/>
</dbReference>
<dbReference type="EMBL" id="JAMPKM010000001">
    <property type="protein sequence ID" value="MEP0815781.1"/>
    <property type="molecule type" value="Genomic_DNA"/>
</dbReference>
<evidence type="ECO:0000313" key="3">
    <source>
        <dbReference type="Proteomes" id="UP001464891"/>
    </source>
</evidence>
<dbReference type="Proteomes" id="UP001464891">
    <property type="component" value="Unassembled WGS sequence"/>
</dbReference>
<comment type="caution">
    <text evidence="2">The sequence shown here is derived from an EMBL/GenBank/DDBJ whole genome shotgun (WGS) entry which is preliminary data.</text>
</comment>
<dbReference type="Gene3D" id="3.40.50.1110">
    <property type="entry name" value="SGNH hydrolase"/>
    <property type="match status" value="1"/>
</dbReference>
<dbReference type="PANTHER" id="PTHR30383:SF5">
    <property type="entry name" value="SGNH HYDROLASE-TYPE ESTERASE DOMAIN-CONTAINING PROTEIN"/>
    <property type="match status" value="1"/>
</dbReference>
<protein>
    <submittedName>
        <fullName evidence="2">GDSL-type esterase/lipase family protein</fullName>
    </submittedName>
</protein>
<dbReference type="InterPro" id="IPR051532">
    <property type="entry name" value="Ester_Hydrolysis_Enzymes"/>
</dbReference>